<keyword evidence="2" id="KW-1185">Reference proteome</keyword>
<accession>A0A939IPR1</accession>
<name>A0A939IPR1_9ALTE</name>
<dbReference type="NCBIfam" id="NF035939">
    <property type="entry name" value="TIM_EboE"/>
    <property type="match status" value="1"/>
</dbReference>
<evidence type="ECO:0000313" key="1">
    <source>
        <dbReference type="EMBL" id="MBN7823817.1"/>
    </source>
</evidence>
<proteinExistence type="predicted"/>
<dbReference type="Proteomes" id="UP000664654">
    <property type="component" value="Unassembled WGS sequence"/>
</dbReference>
<sequence length="391" mass="43703">MRYHARQLGYCSNVHPGESLAGVTGNMRSYLAAVRRARGLDSMHCGLWLSAEAADTLQDHSAMGIFKQCLQDAKLQLTTVNGFPYGNFHRAPVKADVYLPDWSEDARRLYSLNLAAILSGCLESEYSTGTISTLPLGYASAWTPAKHRQALHQLVRLSEELATLEEQSGKRILLCLEMEPDCVLETTDDCLAFFTELKQQGARLRYLGICLDVCHQAVMFEDLYQSLTRLHQAGIEIGKIQLSNALRLPMSQPQSTAGLQRLGEFADSTYLHQCKGRPAEGGIRHWADLPAMLADKADLAKLEELRVHFHVPLFWQGSEDQSLLSTQSSLQQVMDFLSDTPQCRPHLEVETYSWQVLPGAIRPKDSSGLLAGISHELRWLEDQLSARHLLD</sequence>
<protein>
    <submittedName>
        <fullName evidence="1">Metabolite traffic protein EboE</fullName>
    </submittedName>
</protein>
<dbReference type="SUPFAM" id="SSF51658">
    <property type="entry name" value="Xylose isomerase-like"/>
    <property type="match status" value="1"/>
</dbReference>
<dbReference type="RefSeq" id="WP_206571929.1">
    <property type="nucleotide sequence ID" value="NZ_JAFKCV010000001.1"/>
</dbReference>
<comment type="caution">
    <text evidence="1">The sequence shown here is derived from an EMBL/GenBank/DDBJ whole genome shotgun (WGS) entry which is preliminary data.</text>
</comment>
<evidence type="ECO:0000313" key="2">
    <source>
        <dbReference type="Proteomes" id="UP000664654"/>
    </source>
</evidence>
<organism evidence="1 2">
    <name type="scientific">Bowmanella dokdonensis</name>
    <dbReference type="NCBI Taxonomy" id="751969"/>
    <lineage>
        <taxon>Bacteria</taxon>
        <taxon>Pseudomonadati</taxon>
        <taxon>Pseudomonadota</taxon>
        <taxon>Gammaproteobacteria</taxon>
        <taxon>Alteromonadales</taxon>
        <taxon>Alteromonadaceae</taxon>
        <taxon>Bowmanella</taxon>
    </lineage>
</organism>
<dbReference type="Gene3D" id="3.20.20.150">
    <property type="entry name" value="Divalent-metal-dependent TIM barrel enzymes"/>
    <property type="match status" value="1"/>
</dbReference>
<dbReference type="AlphaFoldDB" id="A0A939IPR1"/>
<reference evidence="1" key="1">
    <citation type="submission" date="2021-03" db="EMBL/GenBank/DDBJ databases">
        <title>novel species isolated from a fishpond in China.</title>
        <authorList>
            <person name="Lu H."/>
            <person name="Cai Z."/>
        </authorList>
    </citation>
    <scope>NUCLEOTIDE SEQUENCE</scope>
    <source>
        <strain evidence="1">JCM 30855</strain>
    </source>
</reference>
<dbReference type="InterPro" id="IPR036237">
    <property type="entry name" value="Xyl_isomerase-like_sf"/>
</dbReference>
<dbReference type="EMBL" id="JAFKCV010000001">
    <property type="protein sequence ID" value="MBN7823817.1"/>
    <property type="molecule type" value="Genomic_DNA"/>
</dbReference>
<gene>
    <name evidence="1" type="primary">eboE</name>
    <name evidence="1" type="ORF">J0A66_01145</name>
</gene>